<reference evidence="2 3" key="1">
    <citation type="submission" date="2024-06" db="EMBL/GenBank/DDBJ databases">
        <title>Genomic Encyclopedia of Type Strains, Phase IV (KMG-IV): sequencing the most valuable type-strain genomes for metagenomic binning, comparative biology and taxonomic classification.</title>
        <authorList>
            <person name="Goeker M."/>
        </authorList>
    </citation>
    <scope>NUCLEOTIDE SEQUENCE [LARGE SCALE GENOMIC DNA]</scope>
    <source>
        <strain evidence="2 3">DSM 23520</strain>
    </source>
</reference>
<evidence type="ECO:0000313" key="2">
    <source>
        <dbReference type="EMBL" id="MET3683454.1"/>
    </source>
</evidence>
<keyword evidence="3" id="KW-1185">Reference proteome</keyword>
<evidence type="ECO:0000313" key="3">
    <source>
        <dbReference type="Proteomes" id="UP001549167"/>
    </source>
</evidence>
<accession>A0ABV2KVS1</accession>
<dbReference type="RefSeq" id="WP_354220031.1">
    <property type="nucleotide sequence ID" value="NZ_JBEPMX010000007.1"/>
</dbReference>
<sequence>MKEFELSFNNKYVKAFIIWLVPLLLLSAVLIILLPTTIQVGSNAFFWSWVMFDRRK</sequence>
<gene>
    <name evidence="2" type="ORF">ABID56_001549</name>
</gene>
<feature type="transmembrane region" description="Helical" evidence="1">
    <location>
        <begin position="12"/>
        <end position="34"/>
    </location>
</feature>
<dbReference type="Proteomes" id="UP001549167">
    <property type="component" value="Unassembled WGS sequence"/>
</dbReference>
<dbReference type="EMBL" id="JBEPMX010000007">
    <property type="protein sequence ID" value="MET3683454.1"/>
    <property type="molecule type" value="Genomic_DNA"/>
</dbReference>
<keyword evidence="1" id="KW-1133">Transmembrane helix</keyword>
<protein>
    <submittedName>
        <fullName evidence="2">Membrane protein CcdC involved in cytochrome C biogenesis</fullName>
    </submittedName>
</protein>
<name>A0ABV2KVS1_9BACI</name>
<comment type="caution">
    <text evidence="2">The sequence shown here is derived from an EMBL/GenBank/DDBJ whole genome shotgun (WGS) entry which is preliminary data.</text>
</comment>
<keyword evidence="1" id="KW-0472">Membrane</keyword>
<evidence type="ECO:0000256" key="1">
    <source>
        <dbReference type="SAM" id="Phobius"/>
    </source>
</evidence>
<proteinExistence type="predicted"/>
<keyword evidence="1" id="KW-0812">Transmembrane</keyword>
<organism evidence="2 3">
    <name type="scientific">Alkalibacillus flavidus</name>
    <dbReference type="NCBI Taxonomy" id="546021"/>
    <lineage>
        <taxon>Bacteria</taxon>
        <taxon>Bacillati</taxon>
        <taxon>Bacillota</taxon>
        <taxon>Bacilli</taxon>
        <taxon>Bacillales</taxon>
        <taxon>Bacillaceae</taxon>
        <taxon>Alkalibacillus</taxon>
    </lineage>
</organism>